<evidence type="ECO:0000313" key="2">
    <source>
        <dbReference type="EMBL" id="GCC17560.1"/>
    </source>
</evidence>
<feature type="region of interest" description="Disordered" evidence="1">
    <location>
        <begin position="895"/>
        <end position="922"/>
    </location>
</feature>
<organism evidence="2 3">
    <name type="scientific">Chiloscyllium punctatum</name>
    <name type="common">Brownbanded bambooshark</name>
    <name type="synonym">Hemiscyllium punctatum</name>
    <dbReference type="NCBI Taxonomy" id="137246"/>
    <lineage>
        <taxon>Eukaryota</taxon>
        <taxon>Metazoa</taxon>
        <taxon>Chordata</taxon>
        <taxon>Craniata</taxon>
        <taxon>Vertebrata</taxon>
        <taxon>Chondrichthyes</taxon>
        <taxon>Elasmobranchii</taxon>
        <taxon>Galeomorphii</taxon>
        <taxon>Galeoidea</taxon>
        <taxon>Orectolobiformes</taxon>
        <taxon>Hemiscylliidae</taxon>
        <taxon>Chiloscyllium</taxon>
    </lineage>
</organism>
<evidence type="ECO:0000313" key="3">
    <source>
        <dbReference type="Proteomes" id="UP000287033"/>
    </source>
</evidence>
<name>A0A401RHG6_CHIPU</name>
<feature type="compositionally biased region" description="Polar residues" evidence="1">
    <location>
        <begin position="625"/>
        <end position="638"/>
    </location>
</feature>
<sequence>MLTTLIGGSQTKSRFQPAYAQCLPTESQSSYLQDQSMWSDPAPVRTPLEFVPSQRGPVCWNQKTHATIKNFPSSPSPASAGVQPGTPSSLTSWATPPLLNHKRWPLSEQLPGQSDSRVVFASQPTENCWNNCPSAKYQQAPGSFMHIANQQASNGRYCDSGPFHNVRTKVCKAPMDRRMFAISQQGKGMQALSRDNISALESSTGKHFMNHGHEATLGHTHSMTSSGDGPCTRIPGQDCWQGTSDLPTDPHFNSFSHRTSQNQQIDSEFASRAQHLSSVYSQKNSQPSRKRRSYDVLRFLEELTFGELKALLFAFEVMDRRKRIACANLRAGQVNVSPQQNPAIMQSCPIAAQNTNSASYVNGRNLSSSSSLKYQCTQNRNVGGHSLFPEQSEQQVLSPHVLKHYQCHSSIEQISSSLQGFEEKSSICLDSTGNLYPHTHRGAIGVERNMQDYSFNCSKSPKPFGSGSVNPNYFGPNQQDGPQKHSFQSLDTSSASNMNQTNPPINTSQRDEQRRKDIKVLYDMLRTSYGNRINGNSKRQKLEDSAKHVQPASELGQININAVQSACDNQSSQRADHQDIWDASADLLLNSQNAAAARQFTHDESPPLVKWNASSPVTHLHSRVQRSQSADASSSPETFDNKKAALLLTQSADKTEGPLISPPHATSVDQEKPASVLSAMRSPTTTPADTLHWPRCSSQGSGSLPPADKACDPLSPHCARAEPIMEGHLSNATSKSFQGNLTLAVRAEEFSRVQEAASRVGVHVPNATSSGQKGDASVPPSEGFPEQLIALPIESSKLFSAPSNLVDQAGLPCKASNEVSAGIQTVNGFPSSDIYTTNGNKVSNTSPEKVVEELHSIPNSESVLTKESDTLEFILRSLGIIPEDNEGSSVAILTTSSPDVTSPEQNTAPSLSIDPSGPEVKQKRDLTLPSFNTAAWNNKEQVFATLGLGSTGPIQTRGSSDIPFSPGKRQQTAEVNTPFQEYQSTSAVSKQNPADLNHSSSVYQTNQQARNVQSPVVTKVQRTEEDKLQETELPNVVPCSVGGSVPMSFGDPQEVNEKFAHNLTCAPTAHHPHADVVLKLEHGVASSKGSNPSMSLHTACKLNQSPSSVSHASALDGPPLIAQVEQMQATLPLSAAGSDGLLSSPCSTPYVPSARSTPLINPVADPCSVGLVQNCRPASRSEAEGSSLQQVPAIPARLSSNTSDRSVVRNKHHVADGPFVLCRGLRKQPGIKKGITGSVGTLFSMAWGCQGCPIPGSEESSEQPGLFPQARNVKSSAGAESSPVCVSSSMDSYHPLSVVRSVLASRFTLKCQRPVRGIHALPPSSNGEVMAVGQTSHGGGSLLRKEGCGTVAVSNDADTDLLSGIRISFVFSLSKYWEHWKIINGVHLASDSLVTTGRELVQSVGKASNFSTTQGEHDPCEVNGPIWAGTRAGSSLDEGRQRDFITHSPPSQNNVPFVSDPFVQVADTKTFSTVADHSDNVYQFEVKLNQNPGSVKHARKTNTVVSAELSKLPAGSGCYNENPAEVNDTSSGQGETAAALCCFNSKDLMTQNFFGKNEFPNVAELETTTESIFRFWCPSGDGFEQHHEEMEKGFDFKSSVEWLHSGLNLYTVASPAESISSVHTWNAHCLHLGFTATVDRGQRHKERSQPRKLSNRCSTTDDIVFEERESELLESILRSHPLLTDEGSNGSWADVASHNTALETYRPNACLKNSSSQITQRYGGKQFEADNTKMTLPSLRMGSKCMSSNDWCTVLNQDAPYPEDSAQLFNGQASWRKSEPSAADCTEIEMKGVGHQKCKTVRSELPNTLSTALTHSPASKVVNETSEMTSLGADWKAFWDGGSSDVDVAREEMETFATDCSSISAESQLSLCRVGSSPQQ</sequence>
<keyword evidence="3" id="KW-1185">Reference proteome</keyword>
<protein>
    <submittedName>
        <fullName evidence="2">Uncharacterized protein</fullName>
    </submittedName>
</protein>
<feature type="region of interest" description="Disordered" evidence="1">
    <location>
        <begin position="70"/>
        <end position="94"/>
    </location>
</feature>
<feature type="compositionally biased region" description="Polar residues" evidence="1">
    <location>
        <begin position="895"/>
        <end position="910"/>
    </location>
</feature>
<accession>A0A401RHG6</accession>
<feature type="compositionally biased region" description="Polar residues" evidence="1">
    <location>
        <begin position="85"/>
        <end position="94"/>
    </location>
</feature>
<comment type="caution">
    <text evidence="2">The sequence shown here is derived from an EMBL/GenBank/DDBJ whole genome shotgun (WGS) entry which is preliminary data.</text>
</comment>
<reference evidence="2 3" key="1">
    <citation type="journal article" date="2018" name="Nat. Ecol. Evol.">
        <title>Shark genomes provide insights into elasmobranch evolution and the origin of vertebrates.</title>
        <authorList>
            <person name="Hara Y"/>
            <person name="Yamaguchi K"/>
            <person name="Onimaru K"/>
            <person name="Kadota M"/>
            <person name="Koyanagi M"/>
            <person name="Keeley SD"/>
            <person name="Tatsumi K"/>
            <person name="Tanaka K"/>
            <person name="Motone F"/>
            <person name="Kageyama Y"/>
            <person name="Nozu R"/>
            <person name="Adachi N"/>
            <person name="Nishimura O"/>
            <person name="Nakagawa R"/>
            <person name="Tanegashima C"/>
            <person name="Kiyatake I"/>
            <person name="Matsumoto R"/>
            <person name="Murakumo K"/>
            <person name="Nishida K"/>
            <person name="Terakita A"/>
            <person name="Kuratani S"/>
            <person name="Sato K"/>
            <person name="Hyodo S Kuraku.S."/>
        </authorList>
    </citation>
    <scope>NUCLEOTIDE SEQUENCE [LARGE SCALE GENOMIC DNA]</scope>
</reference>
<dbReference type="EMBL" id="BEZZ01001327">
    <property type="protein sequence ID" value="GCC17560.1"/>
    <property type="molecule type" value="Genomic_DNA"/>
</dbReference>
<evidence type="ECO:0000256" key="1">
    <source>
        <dbReference type="SAM" id="MobiDB-lite"/>
    </source>
</evidence>
<gene>
    <name evidence="2" type="ORF">chiPu_0017599</name>
</gene>
<dbReference type="OrthoDB" id="9947983at2759"/>
<feature type="region of interest" description="Disordered" evidence="1">
    <location>
        <begin position="466"/>
        <end position="514"/>
    </location>
</feature>
<feature type="region of interest" description="Disordered" evidence="1">
    <location>
        <begin position="619"/>
        <end position="639"/>
    </location>
</feature>
<feature type="region of interest" description="Disordered" evidence="1">
    <location>
        <begin position="682"/>
        <end position="701"/>
    </location>
</feature>
<feature type="compositionally biased region" description="Polar residues" evidence="1">
    <location>
        <begin position="467"/>
        <end position="508"/>
    </location>
</feature>
<dbReference type="Proteomes" id="UP000287033">
    <property type="component" value="Unassembled WGS sequence"/>
</dbReference>
<proteinExistence type="predicted"/>